<organism evidence="1">
    <name type="scientific">termite gut metagenome</name>
    <dbReference type="NCBI Taxonomy" id="433724"/>
    <lineage>
        <taxon>unclassified sequences</taxon>
        <taxon>metagenomes</taxon>
        <taxon>organismal metagenomes</taxon>
    </lineage>
</organism>
<feature type="non-terminal residue" evidence="1">
    <location>
        <position position="1"/>
    </location>
</feature>
<reference evidence="1" key="1">
    <citation type="submission" date="2019-03" db="EMBL/GenBank/DDBJ databases">
        <title>Single cell metagenomics reveals metabolic interactions within the superorganism composed of flagellate Streblomastix strix and complex community of Bacteroidetes bacteria on its surface.</title>
        <authorList>
            <person name="Treitli S.C."/>
            <person name="Kolisko M."/>
            <person name="Husnik F."/>
            <person name="Keeling P."/>
            <person name="Hampl V."/>
        </authorList>
    </citation>
    <scope>NUCLEOTIDE SEQUENCE</scope>
    <source>
        <strain evidence="1">STM</strain>
    </source>
</reference>
<dbReference type="EMBL" id="SNRY01005561">
    <property type="protein sequence ID" value="KAA6314642.1"/>
    <property type="molecule type" value="Genomic_DNA"/>
</dbReference>
<gene>
    <name evidence="1" type="ORF">EZS27_034774</name>
</gene>
<dbReference type="SUPFAM" id="SSF51735">
    <property type="entry name" value="NAD(P)-binding Rossmann-fold domains"/>
    <property type="match status" value="1"/>
</dbReference>
<evidence type="ECO:0000313" key="1">
    <source>
        <dbReference type="EMBL" id="KAA6314642.1"/>
    </source>
</evidence>
<dbReference type="AlphaFoldDB" id="A0A5J4PZT2"/>
<proteinExistence type="predicted"/>
<dbReference type="InterPro" id="IPR036291">
    <property type="entry name" value="NAD(P)-bd_dom_sf"/>
</dbReference>
<name>A0A5J4PZT2_9ZZZZ</name>
<protein>
    <submittedName>
        <fullName evidence="1">Uncharacterized protein</fullName>
    </submittedName>
</protein>
<comment type="caution">
    <text evidence="1">The sequence shown here is derived from an EMBL/GenBank/DDBJ whole genome shotgun (WGS) entry which is preliminary data.</text>
</comment>
<accession>A0A5J4PZT2</accession>
<dbReference type="Gene3D" id="3.40.50.720">
    <property type="entry name" value="NAD(P)-binding Rossmann-like Domain"/>
    <property type="match status" value="1"/>
</dbReference>
<sequence>YVFYRPTGVYGPRDKDYFLMTKSVKNGIDFSAGYKRQDITFVYVKDLVKAIFLGIDKGILRRAYFISDNGIYQRTKRNCFNSF</sequence>